<dbReference type="AlphaFoldDB" id="A0A2M8KUC3"/>
<evidence type="ECO:0000256" key="3">
    <source>
        <dbReference type="ARBA" id="ARBA00020170"/>
    </source>
</evidence>
<dbReference type="GO" id="GO:0003697">
    <property type="term" value="F:single-stranded DNA binding"/>
    <property type="evidence" value="ECO:0007669"/>
    <property type="project" value="UniProtKB-UniRule"/>
</dbReference>
<dbReference type="SUPFAM" id="SSF52540">
    <property type="entry name" value="P-loop containing nucleoside triphosphate hydrolases"/>
    <property type="match status" value="1"/>
</dbReference>
<accession>A0A2M8KUC3</accession>
<dbReference type="Gene3D" id="1.20.1050.90">
    <property type="entry name" value="RecF/RecN/SMC, N-terminal domain"/>
    <property type="match status" value="1"/>
</dbReference>
<keyword evidence="7 9" id="KW-0067">ATP-binding</keyword>
<dbReference type="InterPro" id="IPR027417">
    <property type="entry name" value="P-loop_NTPase"/>
</dbReference>
<evidence type="ECO:0000313" key="11">
    <source>
        <dbReference type="EMBL" id="PJE63480.1"/>
    </source>
</evidence>
<evidence type="ECO:0000256" key="6">
    <source>
        <dbReference type="ARBA" id="ARBA00022741"/>
    </source>
</evidence>
<gene>
    <name evidence="9" type="primary">recF</name>
    <name evidence="11" type="ORF">COU89_03140</name>
</gene>
<organism evidence="11 12">
    <name type="scientific">Candidatus Roizmanbacteria bacterium CG10_big_fil_rev_8_21_14_0_10_45_7</name>
    <dbReference type="NCBI Taxonomy" id="1974854"/>
    <lineage>
        <taxon>Bacteria</taxon>
        <taxon>Candidatus Roizmaniibacteriota</taxon>
    </lineage>
</organism>
<dbReference type="Pfam" id="PF02463">
    <property type="entry name" value="SMC_N"/>
    <property type="match status" value="1"/>
</dbReference>
<protein>
    <recommendedName>
        <fullName evidence="3 9">DNA replication and repair protein RecF</fullName>
    </recommendedName>
</protein>
<comment type="caution">
    <text evidence="11">The sequence shown here is derived from an EMBL/GenBank/DDBJ whole genome shotgun (WGS) entry which is preliminary data.</text>
</comment>
<dbReference type="InterPro" id="IPR003395">
    <property type="entry name" value="RecF/RecN/SMC_N"/>
</dbReference>
<dbReference type="PANTHER" id="PTHR32182">
    <property type="entry name" value="DNA REPLICATION AND REPAIR PROTEIN RECF"/>
    <property type="match status" value="1"/>
</dbReference>
<evidence type="ECO:0000256" key="8">
    <source>
        <dbReference type="ARBA" id="ARBA00023125"/>
    </source>
</evidence>
<sequence length="354" mass="40595">MFLHTLELKGFRSFSNPRSFVFDTRYSLIAGHNAAGKTNILEAVYTALYGIGFRTRSFEELLSFGAHELSLHATFSDGTKDTIAVVHVIQRGEIMQKSYSIQGNRHTIGTYRNRLPGAVLFEPEDLRLVTETPDLRRSYLDTVLSLHSQEYLYALNTYNKALYRRNKTLEQMAREGKYSRDLLDPWNDILEQQAKIIQPARARLIDRYNEQIKGVPTYRLTYQQNSFTKARASERFELDCRVRKTTSGPQRDDFTIDMVVTGKIDEECKSVAVYGARSQQRLAVLWLKAHELSFITDQTGIKPLFLLDDVFSELDTDNSKRVVDLSSEYQTIITTAHRESVPKLPKGSVVIDMD</sequence>
<evidence type="ECO:0000256" key="7">
    <source>
        <dbReference type="ARBA" id="ARBA00022840"/>
    </source>
</evidence>
<evidence type="ECO:0000256" key="1">
    <source>
        <dbReference type="ARBA" id="ARBA00004496"/>
    </source>
</evidence>
<reference evidence="12" key="1">
    <citation type="submission" date="2017-09" db="EMBL/GenBank/DDBJ databases">
        <title>Depth-based differentiation of microbial function through sediment-hosted aquifers and enrichment of novel symbionts in the deep terrestrial subsurface.</title>
        <authorList>
            <person name="Probst A.J."/>
            <person name="Ladd B."/>
            <person name="Jarett J.K."/>
            <person name="Geller-Mcgrath D.E."/>
            <person name="Sieber C.M.K."/>
            <person name="Emerson J.B."/>
            <person name="Anantharaman K."/>
            <person name="Thomas B.C."/>
            <person name="Malmstrom R."/>
            <person name="Stieglmeier M."/>
            <person name="Klingl A."/>
            <person name="Woyke T."/>
            <person name="Ryan C.M."/>
            <person name="Banfield J.F."/>
        </authorList>
    </citation>
    <scope>NUCLEOTIDE SEQUENCE [LARGE SCALE GENOMIC DNA]</scope>
</reference>
<dbReference type="GO" id="GO:0005524">
    <property type="term" value="F:ATP binding"/>
    <property type="evidence" value="ECO:0007669"/>
    <property type="project" value="UniProtKB-UniRule"/>
</dbReference>
<evidence type="ECO:0000256" key="5">
    <source>
        <dbReference type="ARBA" id="ARBA00022705"/>
    </source>
</evidence>
<feature type="binding site" evidence="9">
    <location>
        <begin position="31"/>
        <end position="38"/>
    </location>
    <ligand>
        <name>ATP</name>
        <dbReference type="ChEBI" id="CHEBI:30616"/>
    </ligand>
</feature>
<comment type="subcellular location">
    <subcellularLocation>
        <location evidence="1 9">Cytoplasm</location>
    </subcellularLocation>
</comment>
<keyword evidence="9" id="KW-0227">DNA damage</keyword>
<keyword evidence="4 9" id="KW-0963">Cytoplasm</keyword>
<evidence type="ECO:0000313" key="12">
    <source>
        <dbReference type="Proteomes" id="UP000231569"/>
    </source>
</evidence>
<keyword evidence="9" id="KW-0742">SOS response</keyword>
<dbReference type="GO" id="GO:0009432">
    <property type="term" value="P:SOS response"/>
    <property type="evidence" value="ECO:0007669"/>
    <property type="project" value="UniProtKB-UniRule"/>
</dbReference>
<dbReference type="NCBIfam" id="TIGR00611">
    <property type="entry name" value="recf"/>
    <property type="match status" value="1"/>
</dbReference>
<dbReference type="HAMAP" id="MF_00365">
    <property type="entry name" value="RecF"/>
    <property type="match status" value="1"/>
</dbReference>
<dbReference type="GO" id="GO:0006302">
    <property type="term" value="P:double-strand break repair"/>
    <property type="evidence" value="ECO:0007669"/>
    <property type="project" value="TreeGrafter"/>
</dbReference>
<dbReference type="InterPro" id="IPR018078">
    <property type="entry name" value="DNA-binding_RecF_CS"/>
</dbReference>
<proteinExistence type="inferred from homology"/>
<evidence type="ECO:0000256" key="9">
    <source>
        <dbReference type="HAMAP-Rule" id="MF_00365"/>
    </source>
</evidence>
<dbReference type="GO" id="GO:0005737">
    <property type="term" value="C:cytoplasm"/>
    <property type="evidence" value="ECO:0007669"/>
    <property type="project" value="UniProtKB-SubCell"/>
</dbReference>
<keyword evidence="6 9" id="KW-0547">Nucleotide-binding</keyword>
<dbReference type="InterPro" id="IPR042174">
    <property type="entry name" value="RecF_2"/>
</dbReference>
<keyword evidence="9" id="KW-0234">DNA repair</keyword>
<evidence type="ECO:0000259" key="10">
    <source>
        <dbReference type="Pfam" id="PF02463"/>
    </source>
</evidence>
<keyword evidence="8 9" id="KW-0238">DNA-binding</keyword>
<comment type="similarity">
    <text evidence="2 9">Belongs to the RecF family.</text>
</comment>
<evidence type="ECO:0000256" key="4">
    <source>
        <dbReference type="ARBA" id="ARBA00022490"/>
    </source>
</evidence>
<dbReference type="GO" id="GO:0000731">
    <property type="term" value="P:DNA synthesis involved in DNA repair"/>
    <property type="evidence" value="ECO:0007669"/>
    <property type="project" value="TreeGrafter"/>
</dbReference>
<dbReference type="Gene3D" id="3.40.50.300">
    <property type="entry name" value="P-loop containing nucleotide triphosphate hydrolases"/>
    <property type="match status" value="1"/>
</dbReference>
<feature type="domain" description="RecF/RecN/SMC N-terminal" evidence="10">
    <location>
        <begin position="2"/>
        <end position="341"/>
    </location>
</feature>
<evidence type="ECO:0000256" key="2">
    <source>
        <dbReference type="ARBA" id="ARBA00008016"/>
    </source>
</evidence>
<dbReference type="GO" id="GO:0006260">
    <property type="term" value="P:DNA replication"/>
    <property type="evidence" value="ECO:0007669"/>
    <property type="project" value="UniProtKB-UniRule"/>
</dbReference>
<dbReference type="PROSITE" id="PS00617">
    <property type="entry name" value="RECF_1"/>
    <property type="match status" value="1"/>
</dbReference>
<name>A0A2M8KUC3_9BACT</name>
<dbReference type="Proteomes" id="UP000231569">
    <property type="component" value="Unassembled WGS sequence"/>
</dbReference>
<dbReference type="InterPro" id="IPR001238">
    <property type="entry name" value="DNA-binding_RecF"/>
</dbReference>
<dbReference type="EMBL" id="PFEE01000064">
    <property type="protein sequence ID" value="PJE63480.1"/>
    <property type="molecule type" value="Genomic_DNA"/>
</dbReference>
<keyword evidence="5 9" id="KW-0235">DNA replication</keyword>
<dbReference type="PANTHER" id="PTHR32182:SF0">
    <property type="entry name" value="DNA REPLICATION AND REPAIR PROTEIN RECF"/>
    <property type="match status" value="1"/>
</dbReference>
<comment type="function">
    <text evidence="9">The RecF protein is involved in DNA metabolism; it is required for DNA replication and normal SOS inducibility. RecF binds preferentially to single-stranded, linear DNA. It also seems to bind ATP.</text>
</comment>